<dbReference type="Proteomes" id="UP000820818">
    <property type="component" value="Linkage Group LG2"/>
</dbReference>
<reference evidence="1 2" key="1">
    <citation type="submission" date="2022-05" db="EMBL/GenBank/DDBJ databases">
        <title>A multi-omics perspective on studying reproductive biology in Daphnia sinensis.</title>
        <authorList>
            <person name="Jia J."/>
        </authorList>
    </citation>
    <scope>NUCLEOTIDE SEQUENCE [LARGE SCALE GENOMIC DNA]</scope>
    <source>
        <strain evidence="1 2">WSL</strain>
    </source>
</reference>
<keyword evidence="2" id="KW-1185">Reference proteome</keyword>
<proteinExistence type="predicted"/>
<name>A0AAD5L0Q9_9CRUS</name>
<evidence type="ECO:0000313" key="2">
    <source>
        <dbReference type="Proteomes" id="UP000820818"/>
    </source>
</evidence>
<gene>
    <name evidence="1" type="ORF">GHT06_010262</name>
</gene>
<sequence length="74" mass="8587">MEILYFVFLIDAQLMILTSKNDSAASSTQTTELRISNWLLPRRRYVSKRFMTDSNDTVKKKSLIIVVTELECNV</sequence>
<organism evidence="1 2">
    <name type="scientific">Daphnia sinensis</name>
    <dbReference type="NCBI Taxonomy" id="1820382"/>
    <lineage>
        <taxon>Eukaryota</taxon>
        <taxon>Metazoa</taxon>
        <taxon>Ecdysozoa</taxon>
        <taxon>Arthropoda</taxon>
        <taxon>Crustacea</taxon>
        <taxon>Branchiopoda</taxon>
        <taxon>Diplostraca</taxon>
        <taxon>Cladocera</taxon>
        <taxon>Anomopoda</taxon>
        <taxon>Daphniidae</taxon>
        <taxon>Daphnia</taxon>
        <taxon>Daphnia similis group</taxon>
    </lineage>
</organism>
<accession>A0AAD5L0Q9</accession>
<protein>
    <submittedName>
        <fullName evidence="1">Uncharacterized protein</fullName>
    </submittedName>
</protein>
<dbReference type="AlphaFoldDB" id="A0AAD5L0Q9"/>
<dbReference type="EMBL" id="WJBH02000002">
    <property type="protein sequence ID" value="KAI9562807.1"/>
    <property type="molecule type" value="Genomic_DNA"/>
</dbReference>
<comment type="caution">
    <text evidence="1">The sequence shown here is derived from an EMBL/GenBank/DDBJ whole genome shotgun (WGS) entry which is preliminary data.</text>
</comment>
<evidence type="ECO:0000313" key="1">
    <source>
        <dbReference type="EMBL" id="KAI9562807.1"/>
    </source>
</evidence>